<dbReference type="InterPro" id="IPR036653">
    <property type="entry name" value="CinA-like_C"/>
</dbReference>
<dbReference type="PANTHER" id="PTHR31285:SF0">
    <property type="entry name" value="NICOTINAMIDE MONONUCLEOTIDE ADENYLYLTRANSFERASE"/>
    <property type="match status" value="1"/>
</dbReference>
<dbReference type="GO" id="GO:0000309">
    <property type="term" value="F:nicotinamide-nucleotide adenylyltransferase activity"/>
    <property type="evidence" value="ECO:0007669"/>
    <property type="project" value="TreeGrafter"/>
</dbReference>
<evidence type="ECO:0000313" key="3">
    <source>
        <dbReference type="Proteomes" id="UP000002630"/>
    </source>
</evidence>
<dbReference type="AlphaFoldDB" id="D8LCX0"/>
<dbReference type="SUPFAM" id="SSF52374">
    <property type="entry name" value="Nucleotidylyl transferase"/>
    <property type="match status" value="1"/>
</dbReference>
<reference evidence="2 3" key="1">
    <citation type="journal article" date="2010" name="Nature">
        <title>The Ectocarpus genome and the independent evolution of multicellularity in brown algae.</title>
        <authorList>
            <person name="Cock J.M."/>
            <person name="Sterck L."/>
            <person name="Rouze P."/>
            <person name="Scornet D."/>
            <person name="Allen A.E."/>
            <person name="Amoutzias G."/>
            <person name="Anthouard V."/>
            <person name="Artiguenave F."/>
            <person name="Aury J.M."/>
            <person name="Badger J.H."/>
            <person name="Beszteri B."/>
            <person name="Billiau K."/>
            <person name="Bonnet E."/>
            <person name="Bothwell J.H."/>
            <person name="Bowler C."/>
            <person name="Boyen C."/>
            <person name="Brownlee C."/>
            <person name="Carrano C.J."/>
            <person name="Charrier B."/>
            <person name="Cho G.Y."/>
            <person name="Coelho S.M."/>
            <person name="Collen J."/>
            <person name="Corre E."/>
            <person name="Da Silva C."/>
            <person name="Delage L."/>
            <person name="Delaroque N."/>
            <person name="Dittami S.M."/>
            <person name="Doulbeau S."/>
            <person name="Elias M."/>
            <person name="Farnham G."/>
            <person name="Gachon C.M."/>
            <person name="Gschloessl B."/>
            <person name="Heesch S."/>
            <person name="Jabbari K."/>
            <person name="Jubin C."/>
            <person name="Kawai H."/>
            <person name="Kimura K."/>
            <person name="Kloareg B."/>
            <person name="Kupper F.C."/>
            <person name="Lang D."/>
            <person name="Le Bail A."/>
            <person name="Leblanc C."/>
            <person name="Lerouge P."/>
            <person name="Lohr M."/>
            <person name="Lopez P.J."/>
            <person name="Martens C."/>
            <person name="Maumus F."/>
            <person name="Michel G."/>
            <person name="Miranda-Saavedra D."/>
            <person name="Morales J."/>
            <person name="Moreau H."/>
            <person name="Motomura T."/>
            <person name="Nagasato C."/>
            <person name="Napoli C.A."/>
            <person name="Nelson D.R."/>
            <person name="Nyvall-Collen P."/>
            <person name="Peters A.F."/>
            <person name="Pommier C."/>
            <person name="Potin P."/>
            <person name="Poulain J."/>
            <person name="Quesneville H."/>
            <person name="Read B."/>
            <person name="Rensing S.A."/>
            <person name="Ritter A."/>
            <person name="Rousvoal S."/>
            <person name="Samanta M."/>
            <person name="Samson G."/>
            <person name="Schroeder D.C."/>
            <person name="Segurens B."/>
            <person name="Strittmatter M."/>
            <person name="Tonon T."/>
            <person name="Tregear J.W."/>
            <person name="Valentin K."/>
            <person name="von Dassow P."/>
            <person name="Yamagishi T."/>
            <person name="Van de Peer Y."/>
            <person name="Wincker P."/>
        </authorList>
    </citation>
    <scope>NUCLEOTIDE SEQUENCE [LARGE SCALE GENOMIC DNA]</scope>
    <source>
        <strain evidence="3">Ec32 / CCAP1310/4</strain>
    </source>
</reference>
<name>D8LCX0_ECTSI</name>
<dbReference type="OMA" id="DLCFKVY"/>
<keyword evidence="3" id="KW-1185">Reference proteome</keyword>
<evidence type="ECO:0000313" key="2">
    <source>
        <dbReference type="EMBL" id="CBN75512.1"/>
    </source>
</evidence>
<dbReference type="PANTHER" id="PTHR31285">
    <property type="entry name" value="NICOTINAMIDE MONONUCLEOTIDE ADENYLYLTRANSFERASE"/>
    <property type="match status" value="1"/>
</dbReference>
<sequence length="554" mass="57041">MVPDDASALIRAVYDSKPTPQVCVSTAGAGGQAISWLLGVPGASACLLEATVPYCFKAFEDRMAAGSRAPGYCSREAAEGLARNAYARAVSLCVAESPDRGPHVLPDRRVIAVGCTAAVLSSKPRRGPHQCYVCAQTADGLAHYELTLSKGRRDRSGEDAAVSRLLLQAIADAVGVPVPFGFKADHLLLDGGGGGDLPSVYEEEGVEAGRGAAAAAAAAAAGEVETVVSTEVVPTADLAHDPDAIEELVAGRCGTALVVPRDTRGATNAAGEAVEAGAPVVVLREGAMVRAALPRGATVILPGSYNPLHRGHVGLLEAARSLLDAEINGESRRGETPQKPRATDKAAAGWGREGEQGVQADEGMGAGAASADGGSGGLDVDAGGGDVGHEERERKRTAVHGIFEISVSNVDKGGLGVEEIQRRVMQFSEPGGVGWPYPVAVTKAPLFSEKARLFPGCAFVVGADTAKRIIDPRYYGNSQVEMVSALSEIRHLGCSFIVGGREDAGGRFLTLDGVLAQSGLPESLRSMFLGLDESSFREDLSSSSIRAGVASPGL</sequence>
<organism evidence="2 3">
    <name type="scientific">Ectocarpus siliculosus</name>
    <name type="common">Brown alga</name>
    <name type="synonym">Conferva siliculosa</name>
    <dbReference type="NCBI Taxonomy" id="2880"/>
    <lineage>
        <taxon>Eukaryota</taxon>
        <taxon>Sar</taxon>
        <taxon>Stramenopiles</taxon>
        <taxon>Ochrophyta</taxon>
        <taxon>PX clade</taxon>
        <taxon>Phaeophyceae</taxon>
        <taxon>Ectocarpales</taxon>
        <taxon>Ectocarpaceae</taxon>
        <taxon>Ectocarpus</taxon>
    </lineage>
</organism>
<dbReference type="GO" id="GO:0016887">
    <property type="term" value="F:ATP hydrolysis activity"/>
    <property type="evidence" value="ECO:0007669"/>
    <property type="project" value="TreeGrafter"/>
</dbReference>
<feature type="compositionally biased region" description="Basic and acidic residues" evidence="1">
    <location>
        <begin position="329"/>
        <end position="344"/>
    </location>
</feature>
<feature type="compositionally biased region" description="Gly residues" evidence="1">
    <location>
        <begin position="373"/>
        <end position="386"/>
    </location>
</feature>
<accession>D8LCX0</accession>
<proteinExistence type="predicted"/>
<dbReference type="EMBL" id="FN647801">
    <property type="protein sequence ID" value="CBN75512.1"/>
    <property type="molecule type" value="Genomic_DNA"/>
</dbReference>
<dbReference type="eggNOG" id="ENOG502QTA1">
    <property type="taxonomic scope" value="Eukaryota"/>
</dbReference>
<dbReference type="InParanoid" id="D8LCX0"/>
<feature type="compositionally biased region" description="Low complexity" evidence="1">
    <location>
        <begin position="360"/>
        <end position="372"/>
    </location>
</feature>
<protein>
    <submittedName>
        <fullName evidence="2">Nucleotidyltransferase</fullName>
    </submittedName>
</protein>
<dbReference type="GO" id="GO:0005634">
    <property type="term" value="C:nucleus"/>
    <property type="evidence" value="ECO:0007669"/>
    <property type="project" value="TreeGrafter"/>
</dbReference>
<dbReference type="Proteomes" id="UP000002630">
    <property type="component" value="Linkage Group LG34"/>
</dbReference>
<dbReference type="EMBL" id="FN649759">
    <property type="protein sequence ID" value="CBN75512.1"/>
    <property type="molecule type" value="Genomic_DNA"/>
</dbReference>
<dbReference type="OrthoDB" id="5591297at2759"/>
<gene>
    <name evidence="2" type="ORF">Esi_0111_0086</name>
</gene>
<dbReference type="Gene3D" id="3.90.950.20">
    <property type="entry name" value="CinA-like"/>
    <property type="match status" value="1"/>
</dbReference>
<evidence type="ECO:0000256" key="1">
    <source>
        <dbReference type="SAM" id="MobiDB-lite"/>
    </source>
</evidence>
<dbReference type="GO" id="GO:0005737">
    <property type="term" value="C:cytoplasm"/>
    <property type="evidence" value="ECO:0007669"/>
    <property type="project" value="TreeGrafter"/>
</dbReference>
<feature type="region of interest" description="Disordered" evidence="1">
    <location>
        <begin position="328"/>
        <end position="395"/>
    </location>
</feature>